<sequence length="434" mass="48425">MEKIDMRTSKGAIKKNTKSPVNATGYSEQSYKRKDKSAVKTVMKTVEKAFSAENDICRVHKKCGGCQYQGVPYKEQLAKKQAAMRKLLGSYGKVLPIIGMENPLYYRNKVHHVFAGDRRGGIISGTYEENSHRVVPVRDCRIEDEACQKIMQTIEHMLVSFKIRPYNEDTGFGLFRHVLIRRGFQSGEILVVLVTASTMFPSKNNFVKALRKEHPEITSIVLNINDRQTSMVLGDREQVLYGPGYIRDTLCGVTYRISPKSFYQVNPVQTEILYRTAIEYAELTGTERIIDAYCGIGTIGLTAAASAGQVIGVELNPDAVKDAKINAKVNGISNTVFTQGDAGRFMVDLAAKGQSVDVVFMDPPRSGSDERFLSSLCRLAPKKIVYISCGPETLARDLKYLVKNGYQVGHIQPVDMFPFTAHVETIVLLQRETL</sequence>
<feature type="region of interest" description="Disordered" evidence="6">
    <location>
        <begin position="1"/>
        <end position="29"/>
    </location>
</feature>
<dbReference type="GO" id="GO:0070475">
    <property type="term" value="P:rRNA base methylation"/>
    <property type="evidence" value="ECO:0007669"/>
    <property type="project" value="TreeGrafter"/>
</dbReference>
<dbReference type="PROSITE" id="PS51687">
    <property type="entry name" value="SAM_MT_RNA_M5U"/>
    <property type="match status" value="1"/>
</dbReference>
<evidence type="ECO:0000256" key="1">
    <source>
        <dbReference type="ARBA" id="ARBA00022603"/>
    </source>
</evidence>
<dbReference type="FunFam" id="2.40.50.1070:FF:000003">
    <property type="entry name" value="23S rRNA (Uracil-5-)-methyltransferase RumA"/>
    <property type="match status" value="1"/>
</dbReference>
<keyword evidence="2 4" id="KW-0808">Transferase</keyword>
<feature type="compositionally biased region" description="Polar residues" evidence="6">
    <location>
        <begin position="18"/>
        <end position="29"/>
    </location>
</feature>
<dbReference type="SUPFAM" id="SSF53335">
    <property type="entry name" value="S-adenosyl-L-methionine-dependent methyltransferases"/>
    <property type="match status" value="1"/>
</dbReference>
<evidence type="ECO:0000256" key="4">
    <source>
        <dbReference type="PROSITE-ProRule" id="PRU01024"/>
    </source>
</evidence>
<evidence type="ECO:0000256" key="2">
    <source>
        <dbReference type="ARBA" id="ARBA00022679"/>
    </source>
</evidence>
<dbReference type="EC" id="2.1.1.190" evidence="7"/>
<dbReference type="RefSeq" id="WP_308453247.1">
    <property type="nucleotide sequence ID" value="NZ_JAJEQR010000013.1"/>
</dbReference>
<feature type="binding site" evidence="4">
    <location>
        <position position="264"/>
    </location>
    <ligand>
        <name>S-adenosyl-L-methionine</name>
        <dbReference type="ChEBI" id="CHEBI:59789"/>
    </ligand>
</feature>
<dbReference type="GO" id="GO:0070041">
    <property type="term" value="F:rRNA (uridine-C5-)-methyltransferase activity"/>
    <property type="evidence" value="ECO:0007669"/>
    <property type="project" value="TreeGrafter"/>
</dbReference>
<dbReference type="EMBL" id="JAJEQR010000013">
    <property type="protein sequence ID" value="MCC2230578.1"/>
    <property type="molecule type" value="Genomic_DNA"/>
</dbReference>
<dbReference type="PANTHER" id="PTHR11061">
    <property type="entry name" value="RNA M5U METHYLTRANSFERASE"/>
    <property type="match status" value="1"/>
</dbReference>
<feature type="binding site" evidence="4">
    <location>
        <position position="293"/>
    </location>
    <ligand>
        <name>S-adenosyl-L-methionine</name>
        <dbReference type="ChEBI" id="CHEBI:59789"/>
    </ligand>
</feature>
<evidence type="ECO:0000313" key="8">
    <source>
        <dbReference type="Proteomes" id="UP001198182"/>
    </source>
</evidence>
<comment type="caution">
    <text evidence="7">The sequence shown here is derived from an EMBL/GenBank/DDBJ whole genome shotgun (WGS) entry which is preliminary data.</text>
</comment>
<feature type="binding site" evidence="4">
    <location>
        <position position="362"/>
    </location>
    <ligand>
        <name>S-adenosyl-L-methionine</name>
        <dbReference type="ChEBI" id="CHEBI:59789"/>
    </ligand>
</feature>
<protein>
    <submittedName>
        <fullName evidence="7">23S rRNA (Uracil(1939)-C(5))-methyltransferase RlmD</fullName>
        <ecNumber evidence="7">2.1.1.190</ecNumber>
    </submittedName>
</protein>
<dbReference type="InterPro" id="IPR029063">
    <property type="entry name" value="SAM-dependent_MTases_sf"/>
</dbReference>
<dbReference type="InterPro" id="IPR010280">
    <property type="entry name" value="U5_MeTrfase_fam"/>
</dbReference>
<evidence type="ECO:0000313" key="7">
    <source>
        <dbReference type="EMBL" id="MCC2230578.1"/>
    </source>
</evidence>
<evidence type="ECO:0000256" key="6">
    <source>
        <dbReference type="SAM" id="MobiDB-lite"/>
    </source>
</evidence>
<dbReference type="Pfam" id="PF05958">
    <property type="entry name" value="tRNA_U5-meth_tr"/>
    <property type="match status" value="1"/>
</dbReference>
<feature type="binding site" evidence="4">
    <location>
        <position position="314"/>
    </location>
    <ligand>
        <name>S-adenosyl-L-methionine</name>
        <dbReference type="ChEBI" id="CHEBI:59789"/>
    </ligand>
</feature>
<dbReference type="NCBIfam" id="TIGR00479">
    <property type="entry name" value="rumA"/>
    <property type="match status" value="1"/>
</dbReference>
<dbReference type="CDD" id="cd02440">
    <property type="entry name" value="AdoMet_MTases"/>
    <property type="match status" value="1"/>
</dbReference>
<keyword evidence="3 4" id="KW-0949">S-adenosyl-L-methionine</keyword>
<dbReference type="AlphaFoldDB" id="A0AAE3E9J1"/>
<organism evidence="7 8">
    <name type="scientific">Hominifimenecus microfluidus</name>
    <dbReference type="NCBI Taxonomy" id="2885348"/>
    <lineage>
        <taxon>Bacteria</taxon>
        <taxon>Bacillati</taxon>
        <taxon>Bacillota</taxon>
        <taxon>Clostridia</taxon>
        <taxon>Lachnospirales</taxon>
        <taxon>Lachnospiraceae</taxon>
        <taxon>Hominifimenecus</taxon>
    </lineage>
</organism>
<dbReference type="PANTHER" id="PTHR11061:SF30">
    <property type="entry name" value="TRNA (URACIL(54)-C(5))-METHYLTRANSFERASE"/>
    <property type="match status" value="1"/>
</dbReference>
<proteinExistence type="inferred from homology"/>
<keyword evidence="8" id="KW-1185">Reference proteome</keyword>
<dbReference type="PROSITE" id="PS01230">
    <property type="entry name" value="TRMA_1"/>
    <property type="match status" value="1"/>
</dbReference>
<dbReference type="InterPro" id="IPR030390">
    <property type="entry name" value="MeTrfase_TrmA_AS"/>
</dbReference>
<evidence type="ECO:0000256" key="3">
    <source>
        <dbReference type="ARBA" id="ARBA00022691"/>
    </source>
</evidence>
<feature type="active site" description="Nucleophile" evidence="4">
    <location>
        <position position="389"/>
    </location>
</feature>
<dbReference type="Gene3D" id="2.40.50.1070">
    <property type="match status" value="1"/>
</dbReference>
<dbReference type="Gene3D" id="3.40.50.150">
    <property type="entry name" value="Vaccinia Virus protein VP39"/>
    <property type="match status" value="1"/>
</dbReference>
<keyword evidence="1 4" id="KW-0489">Methyltransferase</keyword>
<evidence type="ECO:0000256" key="5">
    <source>
        <dbReference type="PROSITE-ProRule" id="PRU10015"/>
    </source>
</evidence>
<comment type="similarity">
    <text evidence="4">Belongs to the class I-like SAM-binding methyltransferase superfamily. RNA M5U methyltransferase family.</text>
</comment>
<gene>
    <name evidence="7" type="primary">rlmD</name>
    <name evidence="7" type="ORF">LKD81_06120</name>
</gene>
<name>A0AAE3E9J1_9FIRM</name>
<reference evidence="7" key="1">
    <citation type="submission" date="2021-10" db="EMBL/GenBank/DDBJ databases">
        <title>Anaerobic single-cell dispensing facilitates the cultivation of human gut bacteria.</title>
        <authorList>
            <person name="Afrizal A."/>
        </authorList>
    </citation>
    <scope>NUCLEOTIDE SEQUENCE</scope>
    <source>
        <strain evidence="7">CLA-AA-H215</strain>
    </source>
</reference>
<feature type="active site" evidence="5">
    <location>
        <position position="389"/>
    </location>
</feature>
<dbReference type="FunFam" id="3.40.50.150:FF:000009">
    <property type="entry name" value="23S rRNA (Uracil(1939)-C(5))-methyltransferase RlmD"/>
    <property type="match status" value="1"/>
</dbReference>
<accession>A0AAE3E9J1</accession>
<dbReference type="Proteomes" id="UP001198182">
    <property type="component" value="Unassembled WGS sequence"/>
</dbReference>